<feature type="region of interest" description="Disordered" evidence="7">
    <location>
        <begin position="49"/>
        <end position="186"/>
    </location>
</feature>
<feature type="compositionally biased region" description="Basic and acidic residues" evidence="7">
    <location>
        <begin position="529"/>
        <end position="539"/>
    </location>
</feature>
<keyword evidence="1 6" id="KW-0963">Cytoplasm</keyword>
<comment type="catalytic activity">
    <reaction evidence="6">
        <text>N(1)-methylpseudouridine(1248) in human 18S rRNA + S-adenosyl-L-methionine = N(1)-methyl-N(3)-[(3S)-3-amino-3-carboxypropyl]pseudouridine(1248) in human 18S rRNA + S-methyl-5'-thioadenosine + H(+)</text>
        <dbReference type="Rhea" id="RHEA:63292"/>
        <dbReference type="Rhea" id="RHEA-COMP:11639"/>
        <dbReference type="Rhea" id="RHEA-COMP:16308"/>
        <dbReference type="ChEBI" id="CHEBI:15378"/>
        <dbReference type="ChEBI" id="CHEBI:17509"/>
        <dbReference type="ChEBI" id="CHEBI:59789"/>
        <dbReference type="ChEBI" id="CHEBI:74890"/>
        <dbReference type="ChEBI" id="CHEBI:146234"/>
    </reaction>
</comment>
<feature type="region of interest" description="Disordered" evidence="7">
    <location>
        <begin position="293"/>
        <end position="312"/>
    </location>
</feature>
<name>A0A8I3PFB1_CANLF</name>
<dbReference type="PANTHER" id="PTHR20426">
    <property type="entry name" value="RIBOSOME BIOGENESIS PROTEIN TSR3 HOMOLOG"/>
    <property type="match status" value="1"/>
</dbReference>
<feature type="compositionally biased region" description="Gly residues" evidence="7">
    <location>
        <begin position="226"/>
        <end position="255"/>
    </location>
</feature>
<keyword evidence="2 6" id="KW-0690">Ribosome biogenesis</keyword>
<feature type="region of interest" description="Disordered" evidence="7">
    <location>
        <begin position="482"/>
        <end position="569"/>
    </location>
</feature>
<comment type="function">
    <text evidence="6">Aminocarboxypropyltransferase that catalyzes the aminocarboxypropyl transfer on pseudouridine at position 1248 (Psi1248) in 18S rRNA. It constitutes the last step in biosynthesis of the hypermodified N1-methyl-N3-(3-amino-3-carboxypropyl) pseudouridine (m1acp3-Psi) conserved in eukaryotic 18S rRNA.</text>
</comment>
<evidence type="ECO:0000256" key="5">
    <source>
        <dbReference type="ARBA" id="ARBA00022691"/>
    </source>
</evidence>
<evidence type="ECO:0000259" key="8">
    <source>
        <dbReference type="Pfam" id="PF04034"/>
    </source>
</evidence>
<keyword evidence="5 6" id="KW-0949">S-adenosyl-L-methionine</keyword>
<dbReference type="InterPro" id="IPR022968">
    <property type="entry name" value="Tsr3-like"/>
</dbReference>
<comment type="subcellular location">
    <subcellularLocation>
        <location evidence="6">Cytoplasm</location>
    </subcellularLocation>
</comment>
<dbReference type="GO" id="GO:0000455">
    <property type="term" value="P:enzyme-directed rRNA pseudouridine synthesis"/>
    <property type="evidence" value="ECO:0007669"/>
    <property type="project" value="UniProtKB-UniRule"/>
</dbReference>
<evidence type="ECO:0000256" key="7">
    <source>
        <dbReference type="SAM" id="MobiDB-lite"/>
    </source>
</evidence>
<keyword evidence="3 6" id="KW-0698">rRNA processing</keyword>
<keyword evidence="4 6" id="KW-0808">Transferase</keyword>
<evidence type="ECO:0000256" key="1">
    <source>
        <dbReference type="ARBA" id="ARBA00022490"/>
    </source>
</evidence>
<keyword evidence="11" id="KW-1185">Reference proteome</keyword>
<gene>
    <name evidence="10" type="primary">TSR3</name>
</gene>
<evidence type="ECO:0000259" key="9">
    <source>
        <dbReference type="Pfam" id="PF04068"/>
    </source>
</evidence>
<dbReference type="HAMAP" id="MF_01116">
    <property type="entry name" value="TSR3"/>
    <property type="match status" value="1"/>
</dbReference>
<dbReference type="InterPro" id="IPR007209">
    <property type="entry name" value="RNaseL-inhib-like_metal-bd_dom"/>
</dbReference>
<dbReference type="EC" id="2.5.1.157" evidence="6"/>
<dbReference type="GeneTree" id="ENSGT00390000014665"/>
<feature type="region of interest" description="Disordered" evidence="7">
    <location>
        <begin position="205"/>
        <end position="280"/>
    </location>
</feature>
<proteinExistence type="inferred from homology"/>
<feature type="binding site" evidence="6">
    <location>
        <position position="402"/>
    </location>
    <ligand>
        <name>S-adenosyl-L-methionine</name>
        <dbReference type="ChEBI" id="CHEBI:59789"/>
    </ligand>
</feature>
<dbReference type="AlphaFoldDB" id="A0A8I3PFB1"/>
<comment type="caution">
    <text evidence="6">Lacks conserved residue(s) required for the propagation of feature annotation.</text>
</comment>
<dbReference type="FunCoup" id="A0A8I3PFB1">
    <property type="interactions" value="89"/>
</dbReference>
<feature type="domain" description="RNase L inhibitor RLI-like possible metal-binding" evidence="9">
    <location>
        <begin position="316"/>
        <end position="349"/>
    </location>
</feature>
<dbReference type="GO" id="GO:0030490">
    <property type="term" value="P:maturation of SSU-rRNA"/>
    <property type="evidence" value="ECO:0000318"/>
    <property type="project" value="GO_Central"/>
</dbReference>
<comment type="catalytic activity">
    <reaction evidence="6">
        <text>an N(1)-methylpseudouridine in rRNA + S-adenosyl-L-methionine = N(1)-methyl-N(3)-[(3S)-3-amino-3-carboxypropyl]pseudouridine in rRNA + S-methyl-5'-thioadenosine + H(+)</text>
        <dbReference type="Rhea" id="RHEA:63296"/>
        <dbReference type="Rhea" id="RHEA-COMP:11634"/>
        <dbReference type="Rhea" id="RHEA-COMP:16310"/>
        <dbReference type="ChEBI" id="CHEBI:15378"/>
        <dbReference type="ChEBI" id="CHEBI:17509"/>
        <dbReference type="ChEBI" id="CHEBI:59789"/>
        <dbReference type="ChEBI" id="CHEBI:74890"/>
        <dbReference type="ChEBI" id="CHEBI:146234"/>
        <dbReference type="EC" id="2.5.1.157"/>
    </reaction>
</comment>
<dbReference type="GO" id="GO:0005737">
    <property type="term" value="C:cytoplasm"/>
    <property type="evidence" value="ECO:0007669"/>
    <property type="project" value="UniProtKB-SubCell"/>
</dbReference>
<evidence type="ECO:0000256" key="6">
    <source>
        <dbReference type="HAMAP-Rule" id="MF_03146"/>
    </source>
</evidence>
<dbReference type="PANTHER" id="PTHR20426:SF0">
    <property type="entry name" value="18S RRNA AMINOCARBOXYPROPYLTRANSFERASE"/>
    <property type="match status" value="1"/>
</dbReference>
<accession>A0A8I3PFB1</accession>
<feature type="compositionally biased region" description="Acidic residues" evidence="7">
    <location>
        <begin position="519"/>
        <end position="528"/>
    </location>
</feature>
<reference evidence="10" key="3">
    <citation type="submission" date="2025-09" db="UniProtKB">
        <authorList>
            <consortium name="Ensembl"/>
        </authorList>
    </citation>
    <scope>IDENTIFICATION</scope>
    <source>
        <strain evidence="10">Boxer</strain>
    </source>
</reference>
<dbReference type="Proteomes" id="UP000805418">
    <property type="component" value="Chromosome 6"/>
</dbReference>
<feature type="binding site" evidence="6">
    <location>
        <position position="379"/>
    </location>
    <ligand>
        <name>S-adenosyl-L-methionine</name>
        <dbReference type="ChEBI" id="CHEBI:59789"/>
    </ligand>
</feature>
<dbReference type="Pfam" id="PF04034">
    <property type="entry name" value="Ribo_biogen_C"/>
    <property type="match status" value="1"/>
</dbReference>
<dbReference type="OrthoDB" id="10262062at2759"/>
<reference evidence="10" key="1">
    <citation type="submission" date="2020-03" db="EMBL/GenBank/DDBJ databases">
        <title>Long-read based genome assembly of a Labrador retriever dog.</title>
        <authorList>
            <person name="Eory L."/>
            <person name="Zhang W."/>
            <person name="Schoenebeck J."/>
        </authorList>
    </citation>
    <scope>NUCLEOTIDE SEQUENCE [LARGE SCALE GENOMIC DNA]</scope>
    <source>
        <strain evidence="10">Labrador retriever</strain>
    </source>
</reference>
<dbReference type="Ensembl" id="ENSCAFT00845039105.1">
    <property type="protein sequence ID" value="ENSCAFP00845030628.1"/>
    <property type="gene ID" value="ENSCAFG00845022174.1"/>
</dbReference>
<feature type="binding site" evidence="6">
    <location>
        <position position="331"/>
    </location>
    <ligand>
        <name>S-adenosyl-L-methionine</name>
        <dbReference type="ChEBI" id="CHEBI:59789"/>
    </ligand>
</feature>
<feature type="compositionally biased region" description="Basic residues" evidence="7">
    <location>
        <begin position="135"/>
        <end position="156"/>
    </location>
</feature>
<dbReference type="NCBIfam" id="NF002621">
    <property type="entry name" value="PRK02287.1"/>
    <property type="match status" value="1"/>
</dbReference>
<evidence type="ECO:0000313" key="11">
    <source>
        <dbReference type="Proteomes" id="UP000805418"/>
    </source>
</evidence>
<evidence type="ECO:0000256" key="2">
    <source>
        <dbReference type="ARBA" id="ARBA00022517"/>
    </source>
</evidence>
<evidence type="ECO:0000256" key="4">
    <source>
        <dbReference type="ARBA" id="ARBA00022679"/>
    </source>
</evidence>
<reference evidence="10" key="2">
    <citation type="submission" date="2025-08" db="UniProtKB">
        <authorList>
            <consortium name="Ensembl"/>
        </authorList>
    </citation>
    <scope>IDENTIFICATION</scope>
    <source>
        <strain evidence="10">Boxer</strain>
    </source>
</reference>
<dbReference type="Pfam" id="PF04068">
    <property type="entry name" value="Fer4_RLI"/>
    <property type="match status" value="1"/>
</dbReference>
<evidence type="ECO:0000256" key="3">
    <source>
        <dbReference type="ARBA" id="ARBA00022552"/>
    </source>
</evidence>
<organism evidence="10 11">
    <name type="scientific">Canis lupus familiaris</name>
    <name type="common">Dog</name>
    <name type="synonym">Canis familiaris</name>
    <dbReference type="NCBI Taxonomy" id="9615"/>
    <lineage>
        <taxon>Eukaryota</taxon>
        <taxon>Metazoa</taxon>
        <taxon>Chordata</taxon>
        <taxon>Craniata</taxon>
        <taxon>Vertebrata</taxon>
        <taxon>Euteleostomi</taxon>
        <taxon>Mammalia</taxon>
        <taxon>Eutheria</taxon>
        <taxon>Laurasiatheria</taxon>
        <taxon>Carnivora</taxon>
        <taxon>Caniformia</taxon>
        <taxon>Canidae</taxon>
        <taxon>Canis</taxon>
    </lineage>
</organism>
<feature type="compositionally biased region" description="Low complexity" evidence="7">
    <location>
        <begin position="271"/>
        <end position="280"/>
    </location>
</feature>
<protein>
    <recommendedName>
        <fullName evidence="6">18S rRNA aminocarboxypropyltransferase</fullName>
        <ecNumber evidence="6">2.5.1.157</ecNumber>
    </recommendedName>
</protein>
<dbReference type="InterPro" id="IPR007177">
    <property type="entry name" value="Tsr3_C"/>
</dbReference>
<dbReference type="GO" id="GO:0106388">
    <property type="term" value="F:rRNA small subunit aminocarboxypropyltransferase activity"/>
    <property type="evidence" value="ECO:0007669"/>
    <property type="project" value="UniProtKB-EC"/>
</dbReference>
<comment type="similarity">
    <text evidence="6">Belongs to the TDD superfamily. TSR3 family.</text>
</comment>
<sequence>MSSLQSPGTVDMPLRAAKAAIATAGPDTGEGSLLGCRRLVWGRNGLLSLRGAAGSGGPGSGRRAPPRPAGPLTRTSWAPPPPSSWRQRRRGGRTAAAPGRRDTSRAPRAPAAPVRPPASPPSLRRARGHVGAARSRGRRRAGSGARRLRRPRHRVCGPRLPAMGRRRAARGSGAGGGRARRPAGRSLEAFAEDVGAALRGEWGTIGGGAGAEDRGGGPGPRARVAGGAGAGSRAGGAGSRAGGGAGVAGRVGVSGWGRDRGPGQGPGSRRGPGSRAGPALRAAPEAWYPLRSGAASVEPEAAEEEGGSGPARPPCPLAMWELGHCDPRRCTGRKLARLGLVRCLRLGQRFGGLVLSPVGSQYVSCADRQLVAQCGVAVIDCSWARLNETPFGKMRGSHLRLLPHLVAANPVNYGRPCKLSCVEAFAATLCILGFSDLAIILLRKFKWGKGFLDLNRQLLDKYAACSGPEEVLQAEQEFLAHARERPEEEEIDPFDVDSGREFANPNRPVAGARLLPDSGDSDSEDESEERGPDAEDRGESSSCPEEEEQGAEAGVPPEVWKGIKKRQRD</sequence>
<dbReference type="GO" id="GO:1904047">
    <property type="term" value="F:S-adenosyl-L-methionine binding"/>
    <property type="evidence" value="ECO:0007669"/>
    <property type="project" value="UniProtKB-UniRule"/>
</dbReference>
<feature type="domain" description="16S/18S rRNA aminocarboxypropyltransferase Tsr3 C-terminal" evidence="8">
    <location>
        <begin position="353"/>
        <end position="479"/>
    </location>
</feature>
<evidence type="ECO:0000313" key="10">
    <source>
        <dbReference type="Ensembl" id="ENSCAFP00845030628.1"/>
    </source>
</evidence>